<protein>
    <submittedName>
        <fullName evidence="3">Secretory lipase</fullName>
    </submittedName>
</protein>
<organism evidence="3 4">
    <name type="scientific">Microdochium trichocladiopsis</name>
    <dbReference type="NCBI Taxonomy" id="1682393"/>
    <lineage>
        <taxon>Eukaryota</taxon>
        <taxon>Fungi</taxon>
        <taxon>Dikarya</taxon>
        <taxon>Ascomycota</taxon>
        <taxon>Pezizomycotina</taxon>
        <taxon>Sordariomycetes</taxon>
        <taxon>Xylariomycetidae</taxon>
        <taxon>Xylariales</taxon>
        <taxon>Microdochiaceae</taxon>
        <taxon>Microdochium</taxon>
    </lineage>
</organism>
<sequence>MLFSLLLSLLLSALGSASSSTSRPDAYSLCDAQCLEAYQTSHNSERKLWATPNFSDDRFYDTPANATRAKPGDLLRWEDVSTERMSTNFTGIPGGLSVSRMIYMTEDIDRKPITASAYILLPYSLEIYGDLGATRFRTLAWAHGTVGHSRQCAPSNNQNLAYGWKAPIFFANSGYAVIATDYAGLGTQVPGGFRYEGGFLHAADVAYSVIAARKVIGHLLTDEWAVVGHSEGGLTAWRTNERLAMPNQDELLKAGTFLGAVSVAPALRPSELLRKAFAGDGPIYAPVSVYVMKSIQGLYPELQIKDWLTPEARELMPLLEQSCLSAGLALYSKLTAKQVFTNTTWIDSPAFRDWESRVNGAGPHALAAPMLVVQGLDDQITYTEEFTRDFKRTCDAFPESSAELLLVPELGHDPALYAAQPYYLAYIQRLFAGTCQQRRCSIRTIKPITKHFQQYFVGY</sequence>
<dbReference type="Proteomes" id="UP000756346">
    <property type="component" value="Unassembled WGS sequence"/>
</dbReference>
<dbReference type="GO" id="GO:0004806">
    <property type="term" value="F:triacylglycerol lipase activity"/>
    <property type="evidence" value="ECO:0007669"/>
    <property type="project" value="UniProtKB-UniRule"/>
</dbReference>
<dbReference type="PANTHER" id="PTHR34853:SF1">
    <property type="entry name" value="LIPASE 5"/>
    <property type="match status" value="1"/>
</dbReference>
<dbReference type="RefSeq" id="XP_046004191.1">
    <property type="nucleotide sequence ID" value="XM_046152019.1"/>
</dbReference>
<evidence type="ECO:0000256" key="1">
    <source>
        <dbReference type="PIRNR" id="PIRNR029171"/>
    </source>
</evidence>
<name>A0A9P8XPY0_9PEZI</name>
<evidence type="ECO:0000313" key="4">
    <source>
        <dbReference type="Proteomes" id="UP000756346"/>
    </source>
</evidence>
<dbReference type="InterPro" id="IPR029058">
    <property type="entry name" value="AB_hydrolase_fold"/>
</dbReference>
<dbReference type="GO" id="GO:0016042">
    <property type="term" value="P:lipid catabolic process"/>
    <property type="evidence" value="ECO:0007669"/>
    <property type="project" value="UniProtKB-UniRule"/>
</dbReference>
<dbReference type="InterPro" id="IPR005152">
    <property type="entry name" value="Lipase_secreted"/>
</dbReference>
<reference evidence="3" key="1">
    <citation type="journal article" date="2021" name="Nat. Commun.">
        <title>Genetic determinants of endophytism in the Arabidopsis root mycobiome.</title>
        <authorList>
            <person name="Mesny F."/>
            <person name="Miyauchi S."/>
            <person name="Thiergart T."/>
            <person name="Pickel B."/>
            <person name="Atanasova L."/>
            <person name="Karlsson M."/>
            <person name="Huettel B."/>
            <person name="Barry K.W."/>
            <person name="Haridas S."/>
            <person name="Chen C."/>
            <person name="Bauer D."/>
            <person name="Andreopoulos W."/>
            <person name="Pangilinan J."/>
            <person name="LaButti K."/>
            <person name="Riley R."/>
            <person name="Lipzen A."/>
            <person name="Clum A."/>
            <person name="Drula E."/>
            <person name="Henrissat B."/>
            <person name="Kohler A."/>
            <person name="Grigoriev I.V."/>
            <person name="Martin F.M."/>
            <person name="Hacquard S."/>
        </authorList>
    </citation>
    <scope>NUCLEOTIDE SEQUENCE</scope>
    <source>
        <strain evidence="3">MPI-CAGE-CH-0230</strain>
    </source>
</reference>
<feature type="signal peptide" evidence="1">
    <location>
        <begin position="1"/>
        <end position="17"/>
    </location>
</feature>
<gene>
    <name evidence="3" type="ORF">B0I36DRAFT_300353</name>
</gene>
<proteinExistence type="inferred from homology"/>
<comment type="similarity">
    <text evidence="1">Belongs to the AB hydrolase superfamily. Lipase family.</text>
</comment>
<feature type="chain" id="PRO_5040557502" evidence="1">
    <location>
        <begin position="18"/>
        <end position="459"/>
    </location>
</feature>
<keyword evidence="1" id="KW-0732">Signal</keyword>
<comment type="caution">
    <text evidence="3">The sequence shown here is derived from an EMBL/GenBank/DDBJ whole genome shotgun (WGS) entry which is preliminary data.</text>
</comment>
<dbReference type="Pfam" id="PF12697">
    <property type="entry name" value="Abhydrolase_6"/>
    <property type="match status" value="1"/>
</dbReference>
<feature type="domain" description="AB hydrolase-1" evidence="2">
    <location>
        <begin position="161"/>
        <end position="417"/>
    </location>
</feature>
<dbReference type="EMBL" id="JAGTJQ010000017">
    <property type="protein sequence ID" value="KAH7010660.1"/>
    <property type="molecule type" value="Genomic_DNA"/>
</dbReference>
<dbReference type="Gene3D" id="3.40.50.1820">
    <property type="entry name" value="alpha/beta hydrolase"/>
    <property type="match status" value="2"/>
</dbReference>
<keyword evidence="4" id="KW-1185">Reference proteome</keyword>
<dbReference type="GeneID" id="70181565"/>
<evidence type="ECO:0000313" key="3">
    <source>
        <dbReference type="EMBL" id="KAH7010660.1"/>
    </source>
</evidence>
<dbReference type="OrthoDB" id="5382058at2759"/>
<dbReference type="InterPro" id="IPR000073">
    <property type="entry name" value="AB_hydrolase_1"/>
</dbReference>
<dbReference type="SUPFAM" id="SSF53474">
    <property type="entry name" value="alpha/beta-Hydrolases"/>
    <property type="match status" value="1"/>
</dbReference>
<dbReference type="PIRSF" id="PIRSF029171">
    <property type="entry name" value="Esterase_LipA"/>
    <property type="match status" value="1"/>
</dbReference>
<accession>A0A9P8XPY0</accession>
<dbReference type="AlphaFoldDB" id="A0A9P8XPY0"/>
<evidence type="ECO:0000259" key="2">
    <source>
        <dbReference type="Pfam" id="PF12697"/>
    </source>
</evidence>
<dbReference type="PANTHER" id="PTHR34853">
    <property type="match status" value="1"/>
</dbReference>